<feature type="repeat" description="TPR" evidence="5">
    <location>
        <begin position="278"/>
        <end position="311"/>
    </location>
</feature>
<dbReference type="PaxDb" id="2850-Phatr42741"/>
<dbReference type="OMA" id="SYTECLE"/>
<proteinExistence type="inferred from homology"/>
<dbReference type="SUPFAM" id="SSF48452">
    <property type="entry name" value="TPR-like"/>
    <property type="match status" value="1"/>
</dbReference>
<evidence type="ECO:0000256" key="7">
    <source>
        <dbReference type="SAM" id="Phobius"/>
    </source>
</evidence>
<feature type="transmembrane region" description="Helical" evidence="7">
    <location>
        <begin position="40"/>
        <end position="58"/>
    </location>
</feature>
<dbReference type="eggNOG" id="ENOG502S5PI">
    <property type="taxonomic scope" value="Eukaryota"/>
</dbReference>
<evidence type="ECO:0000256" key="5">
    <source>
        <dbReference type="PROSITE-ProRule" id="PRU00339"/>
    </source>
</evidence>
<comment type="catalytic activity">
    <reaction evidence="4">
        <text>L-tyrosyl-[protein] + 3'-phosphoadenylyl sulfate = O-sulfo-L-tyrosine-[protein] + adenosine 3',5'-bisphosphate + H(+)</text>
        <dbReference type="Rhea" id="RHEA:16801"/>
        <dbReference type="Rhea" id="RHEA-COMP:10136"/>
        <dbReference type="Rhea" id="RHEA-COMP:11688"/>
        <dbReference type="ChEBI" id="CHEBI:15378"/>
        <dbReference type="ChEBI" id="CHEBI:46858"/>
        <dbReference type="ChEBI" id="CHEBI:58339"/>
        <dbReference type="ChEBI" id="CHEBI:58343"/>
        <dbReference type="ChEBI" id="CHEBI:65286"/>
        <dbReference type="EC" id="2.8.2.20"/>
    </reaction>
</comment>
<feature type="compositionally biased region" description="Basic and acidic residues" evidence="6">
    <location>
        <begin position="1"/>
        <end position="12"/>
    </location>
</feature>
<evidence type="ECO:0000256" key="6">
    <source>
        <dbReference type="SAM" id="MobiDB-lite"/>
    </source>
</evidence>
<dbReference type="AlphaFoldDB" id="B7FPD3"/>
<dbReference type="InParanoid" id="B7FPD3"/>
<protein>
    <recommendedName>
        <fullName evidence="2">protein-tyrosine sulfotransferase</fullName>
        <ecNumber evidence="2">2.8.2.20</ecNumber>
    </recommendedName>
</protein>
<keyword evidence="7" id="KW-1133">Transmembrane helix</keyword>
<dbReference type="GO" id="GO:0008476">
    <property type="term" value="F:protein-tyrosine sulfotransferase activity"/>
    <property type="evidence" value="ECO:0007669"/>
    <property type="project" value="UniProtKB-EC"/>
</dbReference>
<dbReference type="GeneID" id="7196127"/>
<reference evidence="9" key="2">
    <citation type="submission" date="2008-08" db="EMBL/GenBank/DDBJ databases">
        <authorList>
            <consortium name="Diatom Consortium"/>
            <person name="Grigoriev I."/>
            <person name="Grimwood J."/>
            <person name="Kuo A."/>
            <person name="Otillar R.P."/>
            <person name="Salamov A."/>
            <person name="Detter J.C."/>
            <person name="Lindquist E."/>
            <person name="Shapiro H."/>
            <person name="Lucas S."/>
            <person name="Glavina del Rio T."/>
            <person name="Pitluck S."/>
            <person name="Rokhsar D."/>
            <person name="Bowler C."/>
        </authorList>
    </citation>
    <scope>GENOME REANNOTATION</scope>
    <source>
        <strain evidence="9">CCAP 1055/1</strain>
    </source>
</reference>
<keyword evidence="3" id="KW-0808">Transferase</keyword>
<feature type="compositionally biased region" description="Polar residues" evidence="6">
    <location>
        <begin position="131"/>
        <end position="141"/>
    </location>
</feature>
<dbReference type="HOGENOM" id="CLU_374496_0_0_1"/>
<evidence type="ECO:0000313" key="9">
    <source>
        <dbReference type="Proteomes" id="UP000000759"/>
    </source>
</evidence>
<accession>B7FPD3</accession>
<dbReference type="PANTHER" id="PTHR12788">
    <property type="entry name" value="PROTEIN-TYROSINE SULFOTRANSFERASE 2"/>
    <property type="match status" value="1"/>
</dbReference>
<evidence type="ECO:0000256" key="2">
    <source>
        <dbReference type="ARBA" id="ARBA00013262"/>
    </source>
</evidence>
<name>B7FPD3_PHATC</name>
<dbReference type="PROSITE" id="PS50005">
    <property type="entry name" value="TPR"/>
    <property type="match status" value="1"/>
</dbReference>
<gene>
    <name evidence="8" type="ORF">PHATRDRAFT_42741</name>
</gene>
<keyword evidence="7" id="KW-0472">Membrane</keyword>
<dbReference type="Proteomes" id="UP000000759">
    <property type="component" value="Chromosome 1"/>
</dbReference>
<dbReference type="InterPro" id="IPR011990">
    <property type="entry name" value="TPR-like_helical_dom_sf"/>
</dbReference>
<dbReference type="SUPFAM" id="SSF52540">
    <property type="entry name" value="P-loop containing nucleoside triphosphate hydrolases"/>
    <property type="match status" value="1"/>
</dbReference>
<dbReference type="PANTHER" id="PTHR12788:SF10">
    <property type="entry name" value="PROTEIN-TYROSINE SULFOTRANSFERASE"/>
    <property type="match status" value="1"/>
</dbReference>
<dbReference type="RefSeq" id="XP_002176691.1">
    <property type="nucleotide sequence ID" value="XM_002176655.1"/>
</dbReference>
<keyword evidence="7" id="KW-0812">Transmembrane</keyword>
<dbReference type="OrthoDB" id="545675at2759"/>
<dbReference type="GO" id="GO:0005794">
    <property type="term" value="C:Golgi apparatus"/>
    <property type="evidence" value="ECO:0007669"/>
    <property type="project" value="TreeGrafter"/>
</dbReference>
<comment type="similarity">
    <text evidence="1">Belongs to the protein sulfotransferase family.</text>
</comment>
<dbReference type="STRING" id="556484.B7FPD3"/>
<dbReference type="InterPro" id="IPR026634">
    <property type="entry name" value="TPST-like"/>
</dbReference>
<dbReference type="Gene3D" id="3.40.50.300">
    <property type="entry name" value="P-loop containing nucleotide triphosphate hydrolases"/>
    <property type="match status" value="1"/>
</dbReference>
<feature type="compositionally biased region" description="Polar residues" evidence="6">
    <location>
        <begin position="101"/>
        <end position="114"/>
    </location>
</feature>
<sequence>MMSEDKRSRDAPSDLSEGGVTASHSIESLEPRNSLTGAMFLYWVVPVLLFAVFSRLTVDTNVGTVKTKPLKSIPIQLDQDYIDSTPSVRPTQAPIPVRQADNPSLPSRWPTSYRATIEKIERRRPHWKNKPTLSPSAQPSAADSKKLEDTVTSSPLPNGRNAGGRPRGRASDPNRLMIIEKIDAMRQDVVDDPADIYKAIEFADALRFYDLQYREGGTYETEAIDTYNKVVGLVVAKRNKLVAANQPTNVSLNGSRTKSVSDEVTLDYASKSADGLVCAVYTALGKVYYMANMFERAAKSYTECLEIAPSYLDAVNARASTNIILGKYAEAGADFLKVVREDEQRLFPDSFSGIARVLEAQEDAIPGGWGPVVELLDQLIPSFEAQWASAPPQTKQIFGNGLNRFHHSLFTYHDKKTKAYSEAWHHLTEAYQYKMANLPVWQSGQESTKSFQTKQIFKPGFWSPGVGSETETPIFIIGFVRSGSTLLERILDAHPKIVGTGENSVFNGRLDDIRNKIVQVSMGGRREQLGEVTRRLAEEVVDGMRKRWRILQATTETSGVRDDIPLRFVDKMLTNYYNVGFIHLLYPKALILHVYRNPMDTIFSAYKHEFPSGTLDYTSDFDALAELYHSYRDIIDHWDDALPGRVTHVRYEDMVQDMPGMARAIIDATGLPWDDSVLQFHKQKHAVNTLSTTQVRKGIYKDSLKSWAKYENELQPMVQLIGGRVHFNIKATLQPVPTKEEL</sequence>
<dbReference type="SMART" id="SM00028">
    <property type="entry name" value="TPR"/>
    <property type="match status" value="2"/>
</dbReference>
<dbReference type="Pfam" id="PF13469">
    <property type="entry name" value="Sulfotransfer_3"/>
    <property type="match status" value="1"/>
</dbReference>
<dbReference type="EC" id="2.8.2.20" evidence="2"/>
<evidence type="ECO:0000256" key="1">
    <source>
        <dbReference type="ARBA" id="ARBA00009988"/>
    </source>
</evidence>
<evidence type="ECO:0000313" key="8">
    <source>
        <dbReference type="EMBL" id="EEC51154.1"/>
    </source>
</evidence>
<dbReference type="EMBL" id="CM000605">
    <property type="protein sequence ID" value="EEC51154.1"/>
    <property type="molecule type" value="Genomic_DNA"/>
</dbReference>
<organism evidence="8 9">
    <name type="scientific">Phaeodactylum tricornutum (strain CCAP 1055/1)</name>
    <dbReference type="NCBI Taxonomy" id="556484"/>
    <lineage>
        <taxon>Eukaryota</taxon>
        <taxon>Sar</taxon>
        <taxon>Stramenopiles</taxon>
        <taxon>Ochrophyta</taxon>
        <taxon>Bacillariophyta</taxon>
        <taxon>Bacillariophyceae</taxon>
        <taxon>Bacillariophycidae</taxon>
        <taxon>Naviculales</taxon>
        <taxon>Phaeodactylaceae</taxon>
        <taxon>Phaeodactylum</taxon>
    </lineage>
</organism>
<feature type="region of interest" description="Disordered" evidence="6">
    <location>
        <begin position="83"/>
        <end position="174"/>
    </location>
</feature>
<feature type="region of interest" description="Disordered" evidence="6">
    <location>
        <begin position="1"/>
        <end position="24"/>
    </location>
</feature>
<dbReference type="InterPro" id="IPR027417">
    <property type="entry name" value="P-loop_NTPase"/>
</dbReference>
<evidence type="ECO:0000256" key="4">
    <source>
        <dbReference type="ARBA" id="ARBA00048460"/>
    </source>
</evidence>
<dbReference type="InterPro" id="IPR019734">
    <property type="entry name" value="TPR_rpt"/>
</dbReference>
<dbReference type="Gene3D" id="1.25.40.10">
    <property type="entry name" value="Tetratricopeptide repeat domain"/>
    <property type="match status" value="1"/>
</dbReference>
<keyword evidence="9" id="KW-1185">Reference proteome</keyword>
<evidence type="ECO:0000256" key="3">
    <source>
        <dbReference type="ARBA" id="ARBA00022679"/>
    </source>
</evidence>
<reference evidence="8 9" key="1">
    <citation type="journal article" date="2008" name="Nature">
        <title>The Phaeodactylum genome reveals the evolutionary history of diatom genomes.</title>
        <authorList>
            <person name="Bowler C."/>
            <person name="Allen A.E."/>
            <person name="Badger J.H."/>
            <person name="Grimwood J."/>
            <person name="Jabbari K."/>
            <person name="Kuo A."/>
            <person name="Maheswari U."/>
            <person name="Martens C."/>
            <person name="Maumus F."/>
            <person name="Otillar R.P."/>
            <person name="Rayko E."/>
            <person name="Salamov A."/>
            <person name="Vandepoele K."/>
            <person name="Beszteri B."/>
            <person name="Gruber A."/>
            <person name="Heijde M."/>
            <person name="Katinka M."/>
            <person name="Mock T."/>
            <person name="Valentin K."/>
            <person name="Verret F."/>
            <person name="Berges J.A."/>
            <person name="Brownlee C."/>
            <person name="Cadoret J.P."/>
            <person name="Chiovitti A."/>
            <person name="Choi C.J."/>
            <person name="Coesel S."/>
            <person name="De Martino A."/>
            <person name="Detter J.C."/>
            <person name="Durkin C."/>
            <person name="Falciatore A."/>
            <person name="Fournet J."/>
            <person name="Haruta M."/>
            <person name="Huysman M.J."/>
            <person name="Jenkins B.D."/>
            <person name="Jiroutova K."/>
            <person name="Jorgensen R.E."/>
            <person name="Joubert Y."/>
            <person name="Kaplan A."/>
            <person name="Kroger N."/>
            <person name="Kroth P.G."/>
            <person name="La Roche J."/>
            <person name="Lindquist E."/>
            <person name="Lommer M."/>
            <person name="Martin-Jezequel V."/>
            <person name="Lopez P.J."/>
            <person name="Lucas S."/>
            <person name="Mangogna M."/>
            <person name="McGinnis K."/>
            <person name="Medlin L.K."/>
            <person name="Montsant A."/>
            <person name="Oudot-Le Secq M.P."/>
            <person name="Napoli C."/>
            <person name="Obornik M."/>
            <person name="Parker M.S."/>
            <person name="Petit J.L."/>
            <person name="Porcel B.M."/>
            <person name="Poulsen N."/>
            <person name="Robison M."/>
            <person name="Rychlewski L."/>
            <person name="Rynearson T.A."/>
            <person name="Schmutz J."/>
            <person name="Shapiro H."/>
            <person name="Siaut M."/>
            <person name="Stanley M."/>
            <person name="Sussman M.R."/>
            <person name="Taylor A.R."/>
            <person name="Vardi A."/>
            <person name="von Dassow P."/>
            <person name="Vyverman W."/>
            <person name="Willis A."/>
            <person name="Wyrwicz L.S."/>
            <person name="Rokhsar D.S."/>
            <person name="Weissenbach J."/>
            <person name="Armbrust E.V."/>
            <person name="Green B.R."/>
            <person name="Van de Peer Y."/>
            <person name="Grigoriev I.V."/>
        </authorList>
    </citation>
    <scope>NUCLEOTIDE SEQUENCE [LARGE SCALE GENOMIC DNA]</scope>
    <source>
        <strain evidence="8 9">CCAP 1055/1</strain>
    </source>
</reference>
<dbReference type="KEGG" id="pti:PHATRDRAFT_42741"/>
<keyword evidence="5" id="KW-0802">TPR repeat</keyword>